<organism evidence="3 4">
    <name type="scientific">Geomesophilobacter sediminis</name>
    <dbReference type="NCBI Taxonomy" id="2798584"/>
    <lineage>
        <taxon>Bacteria</taxon>
        <taxon>Pseudomonadati</taxon>
        <taxon>Thermodesulfobacteriota</taxon>
        <taxon>Desulfuromonadia</taxon>
        <taxon>Geobacterales</taxon>
        <taxon>Geobacteraceae</taxon>
        <taxon>Geomesophilobacter</taxon>
    </lineage>
</organism>
<gene>
    <name evidence="3" type="ORF">JFN93_01485</name>
</gene>
<sequence>MKELSILLVEDNPDDEWLALRTLRKMGAERITVARDGFAALSELGVTPGPEPHASLPDLVLLDLKLPKMDGIEVLWRLRSCPATAGLNVVVLSSSEDPQAHALCRGFGVLACLSKPLLREELLPIIKKARLIREPSGEAAAA</sequence>
<reference evidence="3" key="1">
    <citation type="submission" date="2020-12" db="EMBL/GenBank/DDBJ databases">
        <title>Geomonas sp. Red875, isolated from river sediment.</title>
        <authorList>
            <person name="Xu Z."/>
            <person name="Zhang Z."/>
            <person name="Masuda Y."/>
            <person name="Itoh H."/>
            <person name="Senoo K."/>
        </authorList>
    </citation>
    <scope>NUCLEOTIDE SEQUENCE</scope>
    <source>
        <strain evidence="3">Red875</strain>
    </source>
</reference>
<dbReference type="Proteomes" id="UP000636888">
    <property type="component" value="Unassembled WGS sequence"/>
</dbReference>
<proteinExistence type="predicted"/>
<name>A0A8J7LXL5_9BACT</name>
<evidence type="ECO:0000313" key="3">
    <source>
        <dbReference type="EMBL" id="MBJ6723367.1"/>
    </source>
</evidence>
<accession>A0A8J7LXL5</accession>
<evidence type="ECO:0000313" key="4">
    <source>
        <dbReference type="Proteomes" id="UP000636888"/>
    </source>
</evidence>
<dbReference type="InterPro" id="IPR001789">
    <property type="entry name" value="Sig_transdc_resp-reg_receiver"/>
</dbReference>
<dbReference type="PANTHER" id="PTHR44520">
    <property type="entry name" value="RESPONSE REGULATOR RCP1-RELATED"/>
    <property type="match status" value="1"/>
</dbReference>
<protein>
    <submittedName>
        <fullName evidence="3">Response regulator</fullName>
    </submittedName>
</protein>
<keyword evidence="4" id="KW-1185">Reference proteome</keyword>
<dbReference type="InterPro" id="IPR011006">
    <property type="entry name" value="CheY-like_superfamily"/>
</dbReference>
<dbReference type="InterPro" id="IPR052893">
    <property type="entry name" value="TCS_response_regulator"/>
</dbReference>
<evidence type="ECO:0000259" key="2">
    <source>
        <dbReference type="PROSITE" id="PS50110"/>
    </source>
</evidence>
<feature type="modified residue" description="4-aspartylphosphate" evidence="1">
    <location>
        <position position="63"/>
    </location>
</feature>
<dbReference type="GO" id="GO:0000160">
    <property type="term" value="P:phosphorelay signal transduction system"/>
    <property type="evidence" value="ECO:0007669"/>
    <property type="project" value="InterPro"/>
</dbReference>
<dbReference type="PANTHER" id="PTHR44520:SF1">
    <property type="entry name" value="TWO-COMPONENT SYSTEM REGULATORY PROTEIN"/>
    <property type="match status" value="1"/>
</dbReference>
<comment type="caution">
    <text evidence="3">The sequence shown here is derived from an EMBL/GenBank/DDBJ whole genome shotgun (WGS) entry which is preliminary data.</text>
</comment>
<dbReference type="EMBL" id="JAEMHM010000001">
    <property type="protein sequence ID" value="MBJ6723367.1"/>
    <property type="molecule type" value="Genomic_DNA"/>
</dbReference>
<dbReference type="Gene3D" id="3.40.50.2300">
    <property type="match status" value="1"/>
</dbReference>
<feature type="domain" description="Response regulatory" evidence="2">
    <location>
        <begin position="5"/>
        <end position="130"/>
    </location>
</feature>
<dbReference type="RefSeq" id="WP_199382200.1">
    <property type="nucleotide sequence ID" value="NZ_JAEMHM010000001.1"/>
</dbReference>
<dbReference type="PROSITE" id="PS50110">
    <property type="entry name" value="RESPONSE_REGULATORY"/>
    <property type="match status" value="1"/>
</dbReference>
<dbReference type="SUPFAM" id="SSF52172">
    <property type="entry name" value="CheY-like"/>
    <property type="match status" value="1"/>
</dbReference>
<dbReference type="Pfam" id="PF00072">
    <property type="entry name" value="Response_reg"/>
    <property type="match status" value="1"/>
</dbReference>
<dbReference type="SMART" id="SM00448">
    <property type="entry name" value="REC"/>
    <property type="match status" value="1"/>
</dbReference>
<evidence type="ECO:0000256" key="1">
    <source>
        <dbReference type="PROSITE-ProRule" id="PRU00169"/>
    </source>
</evidence>
<keyword evidence="1" id="KW-0597">Phosphoprotein</keyword>
<dbReference type="AlphaFoldDB" id="A0A8J7LXL5"/>